<name>A0A497ETN2_9CREN</name>
<organism evidence="1 4">
    <name type="scientific">Thermoproteota archaeon</name>
    <dbReference type="NCBI Taxonomy" id="2056631"/>
    <lineage>
        <taxon>Archaea</taxon>
        <taxon>Thermoproteota</taxon>
    </lineage>
</organism>
<dbReference type="Proteomes" id="UP000278475">
    <property type="component" value="Unassembled WGS sequence"/>
</dbReference>
<accession>A0A497ETN2</accession>
<dbReference type="InterPro" id="IPR019300">
    <property type="entry name" value="CooT"/>
</dbReference>
<evidence type="ECO:0000313" key="4">
    <source>
        <dbReference type="Proteomes" id="UP000278475"/>
    </source>
</evidence>
<evidence type="ECO:0000313" key="2">
    <source>
        <dbReference type="EMBL" id="RLE53620.1"/>
    </source>
</evidence>
<protein>
    <recommendedName>
        <fullName evidence="5">CooT family nickel-binding protein</fullName>
    </recommendedName>
</protein>
<dbReference type="EMBL" id="QMQX01000005">
    <property type="protein sequence ID" value="RLE53620.1"/>
    <property type="molecule type" value="Genomic_DNA"/>
</dbReference>
<gene>
    <name evidence="1" type="ORF">DRJ31_00130</name>
    <name evidence="2" type="ORF">DRJ33_00485</name>
</gene>
<comment type="caution">
    <text evidence="1">The sequence shown here is derived from an EMBL/GenBank/DDBJ whole genome shotgun (WGS) entry which is preliminary data.</text>
</comment>
<reference evidence="3 4" key="1">
    <citation type="submission" date="2018-06" db="EMBL/GenBank/DDBJ databases">
        <title>Extensive metabolic versatility and redundancy in microbially diverse, dynamic hydrothermal sediments.</title>
        <authorList>
            <person name="Dombrowski N."/>
            <person name="Teske A."/>
            <person name="Baker B.J."/>
        </authorList>
    </citation>
    <scope>NUCLEOTIDE SEQUENCE [LARGE SCALE GENOMIC DNA]</scope>
    <source>
        <strain evidence="2">B34_G17</strain>
        <strain evidence="1">B66_G16</strain>
    </source>
</reference>
<sequence>MCEFKVYVNGMEMFKDIVEVSYFGDKLILTDILGERRELDSSMVVKVSVQNETLEISKNPLIGAVLRFLGRCEEVRRRGVYNVDVEKALEDIKAIGDNMVRDLWKTYFKKH</sequence>
<evidence type="ECO:0008006" key="5">
    <source>
        <dbReference type="Google" id="ProtNLM"/>
    </source>
</evidence>
<evidence type="ECO:0000313" key="3">
    <source>
        <dbReference type="Proteomes" id="UP000272051"/>
    </source>
</evidence>
<dbReference type="Proteomes" id="UP000272051">
    <property type="component" value="Unassembled WGS sequence"/>
</dbReference>
<dbReference type="AlphaFoldDB" id="A0A497ETN2"/>
<dbReference type="EMBL" id="QMQV01000001">
    <property type="protein sequence ID" value="RLE50733.1"/>
    <property type="molecule type" value="Genomic_DNA"/>
</dbReference>
<proteinExistence type="predicted"/>
<dbReference type="Pfam" id="PF10133">
    <property type="entry name" value="CooT"/>
    <property type="match status" value="1"/>
</dbReference>
<evidence type="ECO:0000313" key="1">
    <source>
        <dbReference type="EMBL" id="RLE50733.1"/>
    </source>
</evidence>